<dbReference type="Proteomes" id="UP001163223">
    <property type="component" value="Chromosome"/>
</dbReference>
<gene>
    <name evidence="1" type="primary">malQ</name>
    <name evidence="1" type="ORF">OXU80_17945</name>
</gene>
<dbReference type="EC" id="2.4.1.25" evidence="1"/>
<dbReference type="EMBL" id="CP113520">
    <property type="protein sequence ID" value="WAJ26736.1"/>
    <property type="molecule type" value="Genomic_DNA"/>
</dbReference>
<accession>A0ACD4NJ20</accession>
<sequence length="622" mass="68030">MREGEGEKLEALAESHGIQTAYISELGERQVISDDAQRALLGVLGVDPQTGDKGGFSEHGERAQPCLMPDTVRARRFWGVACQLYALRSHRDLGIGDFADLARLAAIAAEAGASFVGVNPLHALFSAAPERFSPYSPSTRRFLNPLYIAVDELEGGPEAIEALRKAEPELFDGLDGELVDYGRVGRLKIRLLRDVFESRIEEIRDEQAFERFCAGGGDALRDFALFEAISQAQVAEGGHAGWHNWPEELRDRRSDAVAAFEAENADAVLFHRWLQFEADEQLAEAQARAKGAGMAIGLYLDLAVGVAPDGAETWADPELTVRSARVGSPPDMFNSAGQDWGLAPLSPKALAERDYKPLREAFDALTSHAGAVRIDHAMGLARLWWIPEGEQSKGGGYVRYPLASMIDAVSDASRANRCIVIGEDLGTVPPGFRHTMEEANILSYRVLYFERHRGSEFLPPSAYPQLALACISTHDLPTLAGWWTGEDVTLRASTGRQDEAATDRDRHSRERDRIALLLALKEEGLLPPPLEGAASGEDNPPVDMSGDLAEAIHRLAARTPSILFAVQLDDLVGSERQANLPGTTDEYPNWRIRSDVPLEDLAGNERFNRIAAALRSERPEAS</sequence>
<name>A0ACD4NJ20_9HYPH</name>
<keyword evidence="2" id="KW-1185">Reference proteome</keyword>
<organism evidence="1 2">
    <name type="scientific">Antarcticirhabdus aurantiaca</name>
    <dbReference type="NCBI Taxonomy" id="2606717"/>
    <lineage>
        <taxon>Bacteria</taxon>
        <taxon>Pseudomonadati</taxon>
        <taxon>Pseudomonadota</taxon>
        <taxon>Alphaproteobacteria</taxon>
        <taxon>Hyphomicrobiales</taxon>
        <taxon>Aurantimonadaceae</taxon>
        <taxon>Antarcticirhabdus</taxon>
    </lineage>
</organism>
<proteinExistence type="predicted"/>
<evidence type="ECO:0000313" key="1">
    <source>
        <dbReference type="EMBL" id="WAJ26736.1"/>
    </source>
</evidence>
<keyword evidence="1" id="KW-0808">Transferase</keyword>
<reference evidence="1" key="1">
    <citation type="submission" date="2022-11" db="EMBL/GenBank/DDBJ databases">
        <title>beta-Carotene-producing bacterium, Jeongeuplla avenae sp. nov., alleviates the salt stress of Arabidopsis seedlings.</title>
        <authorList>
            <person name="Jiang L."/>
            <person name="Lee J."/>
        </authorList>
    </citation>
    <scope>NUCLEOTIDE SEQUENCE</scope>
    <source>
        <strain evidence="1">DY_R2A_6</strain>
    </source>
</reference>
<protein>
    <submittedName>
        <fullName evidence="1">4-alpha-glucanotransferase</fullName>
        <ecNumber evidence="1">2.4.1.25</ecNumber>
    </submittedName>
</protein>
<keyword evidence="1" id="KW-0328">Glycosyltransferase</keyword>
<evidence type="ECO:0000313" key="2">
    <source>
        <dbReference type="Proteomes" id="UP001163223"/>
    </source>
</evidence>